<evidence type="ECO:0000256" key="1">
    <source>
        <dbReference type="SAM" id="SignalP"/>
    </source>
</evidence>
<gene>
    <name evidence="2" type="ORF">B0T24DRAFT_632160</name>
</gene>
<protein>
    <recommendedName>
        <fullName evidence="4">Secreted protein</fullName>
    </recommendedName>
</protein>
<evidence type="ECO:0008006" key="4">
    <source>
        <dbReference type="Google" id="ProtNLM"/>
    </source>
</evidence>
<proteinExistence type="predicted"/>
<dbReference type="Proteomes" id="UP001287356">
    <property type="component" value="Unassembled WGS sequence"/>
</dbReference>
<feature type="signal peptide" evidence="1">
    <location>
        <begin position="1"/>
        <end position="30"/>
    </location>
</feature>
<evidence type="ECO:0000313" key="3">
    <source>
        <dbReference type="Proteomes" id="UP001287356"/>
    </source>
</evidence>
<dbReference type="EMBL" id="JAULSN010000006">
    <property type="protein sequence ID" value="KAK3369225.1"/>
    <property type="molecule type" value="Genomic_DNA"/>
</dbReference>
<organism evidence="2 3">
    <name type="scientific">Lasiosphaeria ovina</name>
    <dbReference type="NCBI Taxonomy" id="92902"/>
    <lineage>
        <taxon>Eukaryota</taxon>
        <taxon>Fungi</taxon>
        <taxon>Dikarya</taxon>
        <taxon>Ascomycota</taxon>
        <taxon>Pezizomycotina</taxon>
        <taxon>Sordariomycetes</taxon>
        <taxon>Sordariomycetidae</taxon>
        <taxon>Sordariales</taxon>
        <taxon>Lasiosphaeriaceae</taxon>
        <taxon>Lasiosphaeria</taxon>
    </lineage>
</organism>
<feature type="chain" id="PRO_5042000529" description="Secreted protein" evidence="1">
    <location>
        <begin position="31"/>
        <end position="82"/>
    </location>
</feature>
<keyword evidence="1" id="KW-0732">Signal</keyword>
<evidence type="ECO:0000313" key="2">
    <source>
        <dbReference type="EMBL" id="KAK3369225.1"/>
    </source>
</evidence>
<keyword evidence="3" id="KW-1185">Reference proteome</keyword>
<name>A0AAE0N3U9_9PEZI</name>
<reference evidence="2" key="1">
    <citation type="journal article" date="2023" name="Mol. Phylogenet. Evol.">
        <title>Genome-scale phylogeny and comparative genomics of the fungal order Sordariales.</title>
        <authorList>
            <person name="Hensen N."/>
            <person name="Bonometti L."/>
            <person name="Westerberg I."/>
            <person name="Brannstrom I.O."/>
            <person name="Guillou S."/>
            <person name="Cros-Aarteil S."/>
            <person name="Calhoun S."/>
            <person name="Haridas S."/>
            <person name="Kuo A."/>
            <person name="Mondo S."/>
            <person name="Pangilinan J."/>
            <person name="Riley R."/>
            <person name="LaButti K."/>
            <person name="Andreopoulos B."/>
            <person name="Lipzen A."/>
            <person name="Chen C."/>
            <person name="Yan M."/>
            <person name="Daum C."/>
            <person name="Ng V."/>
            <person name="Clum A."/>
            <person name="Steindorff A."/>
            <person name="Ohm R.A."/>
            <person name="Martin F."/>
            <person name="Silar P."/>
            <person name="Natvig D.O."/>
            <person name="Lalanne C."/>
            <person name="Gautier V."/>
            <person name="Ament-Velasquez S.L."/>
            <person name="Kruys A."/>
            <person name="Hutchinson M.I."/>
            <person name="Powell A.J."/>
            <person name="Barry K."/>
            <person name="Miller A.N."/>
            <person name="Grigoriev I.V."/>
            <person name="Debuchy R."/>
            <person name="Gladieux P."/>
            <person name="Hiltunen Thoren M."/>
            <person name="Johannesson H."/>
        </authorList>
    </citation>
    <scope>NUCLEOTIDE SEQUENCE</scope>
    <source>
        <strain evidence="2">CBS 958.72</strain>
    </source>
</reference>
<reference evidence="2" key="2">
    <citation type="submission" date="2023-06" db="EMBL/GenBank/DDBJ databases">
        <authorList>
            <consortium name="Lawrence Berkeley National Laboratory"/>
            <person name="Haridas S."/>
            <person name="Hensen N."/>
            <person name="Bonometti L."/>
            <person name="Westerberg I."/>
            <person name="Brannstrom I.O."/>
            <person name="Guillou S."/>
            <person name="Cros-Aarteil S."/>
            <person name="Calhoun S."/>
            <person name="Kuo A."/>
            <person name="Mondo S."/>
            <person name="Pangilinan J."/>
            <person name="Riley R."/>
            <person name="Labutti K."/>
            <person name="Andreopoulos B."/>
            <person name="Lipzen A."/>
            <person name="Chen C."/>
            <person name="Yanf M."/>
            <person name="Daum C."/>
            <person name="Ng V."/>
            <person name="Clum A."/>
            <person name="Steindorff A."/>
            <person name="Ohm R."/>
            <person name="Martin F."/>
            <person name="Silar P."/>
            <person name="Natvig D."/>
            <person name="Lalanne C."/>
            <person name="Gautier V."/>
            <person name="Ament-Velasquez S.L."/>
            <person name="Kruys A."/>
            <person name="Hutchinson M.I."/>
            <person name="Powell A.J."/>
            <person name="Barry K."/>
            <person name="Miller A.N."/>
            <person name="Grigoriev I.V."/>
            <person name="Debuchy R."/>
            <person name="Gladieux P."/>
            <person name="Thoren M.H."/>
            <person name="Johannesson H."/>
        </authorList>
    </citation>
    <scope>NUCLEOTIDE SEQUENCE</scope>
    <source>
        <strain evidence="2">CBS 958.72</strain>
    </source>
</reference>
<sequence length="82" mass="8823">MMEKRGAITVLTHFLICLSACLRCALFATADRLLPVAVTPSSPTTSFCLMFSAPTAGGSGVGQREMTSPRRPCRGTWFKPDT</sequence>
<accession>A0AAE0N3U9</accession>
<dbReference type="AlphaFoldDB" id="A0AAE0N3U9"/>
<comment type="caution">
    <text evidence="2">The sequence shown here is derived from an EMBL/GenBank/DDBJ whole genome shotgun (WGS) entry which is preliminary data.</text>
</comment>